<dbReference type="EMBL" id="CM001217">
    <property type="protein sequence ID" value="KEH41222.1"/>
    <property type="molecule type" value="Genomic_DNA"/>
</dbReference>
<dbReference type="InterPro" id="IPR036236">
    <property type="entry name" value="Znf_C2H2_sf"/>
</dbReference>
<evidence type="ECO:0000256" key="5">
    <source>
        <dbReference type="ARBA" id="ARBA00023015"/>
    </source>
</evidence>
<dbReference type="PANTHER" id="PTHR45988:SF90">
    <property type="entry name" value="ZINC FINGER PROTEIN ZAT10-LIKE"/>
    <property type="match status" value="1"/>
</dbReference>
<feature type="region of interest" description="Disordered" evidence="8">
    <location>
        <begin position="1"/>
        <end position="36"/>
    </location>
</feature>
<dbReference type="AlphaFoldDB" id="A0A072VHD0"/>
<keyword evidence="1" id="KW-0479">Metal-binding</keyword>
<feature type="domain" description="C2H2-type" evidence="9">
    <location>
        <begin position="41"/>
        <end position="68"/>
    </location>
</feature>
<keyword evidence="3 7" id="KW-0863">Zinc-finger</keyword>
<dbReference type="SUPFAM" id="SSF57667">
    <property type="entry name" value="beta-beta-alpha zinc fingers"/>
    <property type="match status" value="2"/>
</dbReference>
<feature type="compositionally biased region" description="Basic and acidic residues" evidence="8">
    <location>
        <begin position="19"/>
        <end position="35"/>
    </location>
</feature>
<dbReference type="GO" id="GO:0000976">
    <property type="term" value="F:transcription cis-regulatory region binding"/>
    <property type="evidence" value="ECO:0000318"/>
    <property type="project" value="GO_Central"/>
</dbReference>
<reference evidence="10 12" key="1">
    <citation type="journal article" date="2011" name="Nature">
        <title>The Medicago genome provides insight into the evolution of rhizobial symbioses.</title>
        <authorList>
            <person name="Young N.D."/>
            <person name="Debelle F."/>
            <person name="Oldroyd G.E."/>
            <person name="Geurts R."/>
            <person name="Cannon S.B."/>
            <person name="Udvardi M.K."/>
            <person name="Benedito V.A."/>
            <person name="Mayer K.F."/>
            <person name="Gouzy J."/>
            <person name="Schoof H."/>
            <person name="Van de Peer Y."/>
            <person name="Proost S."/>
            <person name="Cook D.R."/>
            <person name="Meyers B.C."/>
            <person name="Spannagl M."/>
            <person name="Cheung F."/>
            <person name="De Mita S."/>
            <person name="Krishnakumar V."/>
            <person name="Gundlach H."/>
            <person name="Zhou S."/>
            <person name="Mudge J."/>
            <person name="Bharti A.K."/>
            <person name="Murray J.D."/>
            <person name="Naoumkina M.A."/>
            <person name="Rosen B."/>
            <person name="Silverstein K.A."/>
            <person name="Tang H."/>
            <person name="Rombauts S."/>
            <person name="Zhao P.X."/>
            <person name="Zhou P."/>
            <person name="Barbe V."/>
            <person name="Bardou P."/>
            <person name="Bechner M."/>
            <person name="Bellec A."/>
            <person name="Berger A."/>
            <person name="Berges H."/>
            <person name="Bidwell S."/>
            <person name="Bisseling T."/>
            <person name="Choisne N."/>
            <person name="Couloux A."/>
            <person name="Denny R."/>
            <person name="Deshpande S."/>
            <person name="Dai X."/>
            <person name="Doyle J.J."/>
            <person name="Dudez A.M."/>
            <person name="Farmer A.D."/>
            <person name="Fouteau S."/>
            <person name="Franken C."/>
            <person name="Gibelin C."/>
            <person name="Gish J."/>
            <person name="Goldstein S."/>
            <person name="Gonzalez A.J."/>
            <person name="Green P.J."/>
            <person name="Hallab A."/>
            <person name="Hartog M."/>
            <person name="Hua A."/>
            <person name="Humphray S.J."/>
            <person name="Jeong D.H."/>
            <person name="Jing Y."/>
            <person name="Jocker A."/>
            <person name="Kenton S.M."/>
            <person name="Kim D.J."/>
            <person name="Klee K."/>
            <person name="Lai H."/>
            <person name="Lang C."/>
            <person name="Lin S."/>
            <person name="Macmil S.L."/>
            <person name="Magdelenat G."/>
            <person name="Matthews L."/>
            <person name="McCorrison J."/>
            <person name="Monaghan E.L."/>
            <person name="Mun J.H."/>
            <person name="Najar F.Z."/>
            <person name="Nicholson C."/>
            <person name="Noirot C."/>
            <person name="O'Bleness M."/>
            <person name="Paule C.R."/>
            <person name="Poulain J."/>
            <person name="Prion F."/>
            <person name="Qin B."/>
            <person name="Qu C."/>
            <person name="Retzel E.F."/>
            <person name="Riddle C."/>
            <person name="Sallet E."/>
            <person name="Samain S."/>
            <person name="Samson N."/>
            <person name="Sanders I."/>
            <person name="Saurat O."/>
            <person name="Scarpelli C."/>
            <person name="Schiex T."/>
            <person name="Segurens B."/>
            <person name="Severin A.J."/>
            <person name="Sherrier D.J."/>
            <person name="Shi R."/>
            <person name="Sims S."/>
            <person name="Singer S.R."/>
            <person name="Sinharoy S."/>
            <person name="Sterck L."/>
            <person name="Viollet A."/>
            <person name="Wang B.B."/>
            <person name="Wang K."/>
            <person name="Wang M."/>
            <person name="Wang X."/>
            <person name="Warfsmann J."/>
            <person name="Weissenbach J."/>
            <person name="White D.D."/>
            <person name="White J.D."/>
            <person name="Wiley G.B."/>
            <person name="Wincker P."/>
            <person name="Xing Y."/>
            <person name="Yang L."/>
            <person name="Yao Z."/>
            <person name="Ying F."/>
            <person name="Zhai J."/>
            <person name="Zhou L."/>
            <person name="Zuber A."/>
            <person name="Denarie J."/>
            <person name="Dixon R.A."/>
            <person name="May G.D."/>
            <person name="Schwartz D.C."/>
            <person name="Rogers J."/>
            <person name="Quetier F."/>
            <person name="Town C.D."/>
            <person name="Roe B.A."/>
        </authorList>
    </citation>
    <scope>NUCLEOTIDE SEQUENCE [LARGE SCALE GENOMIC DNA]</scope>
    <source>
        <strain evidence="10">A17</strain>
        <strain evidence="11 12">cv. Jemalong A17</strain>
    </source>
</reference>
<dbReference type="GO" id="GO:0005634">
    <property type="term" value="C:nucleus"/>
    <property type="evidence" value="ECO:0000318"/>
    <property type="project" value="GO_Central"/>
</dbReference>
<dbReference type="PANTHER" id="PTHR45988">
    <property type="entry name" value="C2H2 TYPE ZINC FINGER TRANSCRIPTION FACTOR FAMILY-RELATED"/>
    <property type="match status" value="1"/>
</dbReference>
<evidence type="ECO:0000256" key="4">
    <source>
        <dbReference type="ARBA" id="ARBA00022833"/>
    </source>
</evidence>
<evidence type="ECO:0000256" key="1">
    <source>
        <dbReference type="ARBA" id="ARBA00022723"/>
    </source>
</evidence>
<dbReference type="GO" id="GO:0006355">
    <property type="term" value="P:regulation of DNA-templated transcription"/>
    <property type="evidence" value="ECO:0000318"/>
    <property type="project" value="GO_Central"/>
</dbReference>
<dbReference type="PROSITE" id="PS50157">
    <property type="entry name" value="ZINC_FINGER_C2H2_2"/>
    <property type="match status" value="1"/>
</dbReference>
<proteinExistence type="predicted"/>
<protein>
    <submittedName>
        <fullName evidence="10">C2H2 and C2HC zinc finger protein</fullName>
    </submittedName>
</protein>
<dbReference type="EnsemblPlants" id="KEH41222">
    <property type="protein sequence ID" value="KEH41222"/>
    <property type="gene ID" value="MTR_1g046810"/>
</dbReference>
<reference evidence="11" key="3">
    <citation type="submission" date="2015-04" db="UniProtKB">
        <authorList>
            <consortium name="EnsemblPlants"/>
        </authorList>
    </citation>
    <scope>IDENTIFICATION</scope>
    <source>
        <strain evidence="11">cv. Jemalong A17</strain>
    </source>
</reference>
<dbReference type="SMART" id="SM00355">
    <property type="entry name" value="ZnF_C2H2"/>
    <property type="match status" value="2"/>
</dbReference>
<evidence type="ECO:0000313" key="10">
    <source>
        <dbReference type="EMBL" id="KEH41222.1"/>
    </source>
</evidence>
<name>A0A072VHD0_MEDTR</name>
<dbReference type="InterPro" id="IPR013087">
    <property type="entry name" value="Znf_C2H2_type"/>
</dbReference>
<dbReference type="Pfam" id="PF13912">
    <property type="entry name" value="zf-C2H2_6"/>
    <property type="match status" value="2"/>
</dbReference>
<keyword evidence="4" id="KW-0862">Zinc</keyword>
<dbReference type="GO" id="GO:0003700">
    <property type="term" value="F:DNA-binding transcription factor activity"/>
    <property type="evidence" value="ECO:0000318"/>
    <property type="project" value="GO_Central"/>
</dbReference>
<feature type="compositionally biased region" description="Low complexity" evidence="8">
    <location>
        <begin position="1"/>
        <end position="11"/>
    </location>
</feature>
<organism evidence="10 12">
    <name type="scientific">Medicago truncatula</name>
    <name type="common">Barrel medic</name>
    <name type="synonym">Medicago tribuloides</name>
    <dbReference type="NCBI Taxonomy" id="3880"/>
    <lineage>
        <taxon>Eukaryota</taxon>
        <taxon>Viridiplantae</taxon>
        <taxon>Streptophyta</taxon>
        <taxon>Embryophyta</taxon>
        <taxon>Tracheophyta</taxon>
        <taxon>Spermatophyta</taxon>
        <taxon>Magnoliopsida</taxon>
        <taxon>eudicotyledons</taxon>
        <taxon>Gunneridae</taxon>
        <taxon>Pentapetalae</taxon>
        <taxon>rosids</taxon>
        <taxon>fabids</taxon>
        <taxon>Fabales</taxon>
        <taxon>Fabaceae</taxon>
        <taxon>Papilionoideae</taxon>
        <taxon>50 kb inversion clade</taxon>
        <taxon>NPAAA clade</taxon>
        <taxon>Hologalegina</taxon>
        <taxon>IRL clade</taxon>
        <taxon>Trifolieae</taxon>
        <taxon>Medicago</taxon>
    </lineage>
</organism>
<dbReference type="HOGENOM" id="CLU_1002445_0_0_1"/>
<keyword evidence="6" id="KW-0804">Transcription</keyword>
<sequence>MNKPYSSPSSHHSFHKPKNSHDHDHQQSLENDKKNPGSRIYNCEFCHKTFTSSKSLGGHKTIHRSSKILVQPETNKQIRDHDVNNGGTLKKTTKITCVFSSSLHNHDHDDWKPKNHTSDVCHKVFSSNTALKGHMRWHTPKGLKKDTIIPSLTAPSSLEQSHLEFLPATDLSKYLPPISYKTKKRSPRRRRIADNDEEITIAAKTLLYLSKGGYEGSTKRQKISSNTVDDNEKMKEQGVLLTRCVCHNEKNLVLKLRIPKDTIFQTSQDSKEPAGSNLDIEGMKNVSEDETELGSRVVRNFDLNELPSDDFEDETN</sequence>
<reference evidence="10 12" key="2">
    <citation type="journal article" date="2014" name="BMC Genomics">
        <title>An improved genome release (version Mt4.0) for the model legume Medicago truncatula.</title>
        <authorList>
            <person name="Tang H."/>
            <person name="Krishnakumar V."/>
            <person name="Bidwell S."/>
            <person name="Rosen B."/>
            <person name="Chan A."/>
            <person name="Zhou S."/>
            <person name="Gentzbittel L."/>
            <person name="Childs K.L."/>
            <person name="Yandell M."/>
            <person name="Gundlach H."/>
            <person name="Mayer K.F."/>
            <person name="Schwartz D.C."/>
            <person name="Town C.D."/>
        </authorList>
    </citation>
    <scope>GENOME REANNOTATION</scope>
    <source>
        <strain evidence="10">A17</strain>
        <strain evidence="11 12">cv. Jemalong A17</strain>
    </source>
</reference>
<keyword evidence="5" id="KW-0805">Transcription regulation</keyword>
<evidence type="ECO:0000256" key="7">
    <source>
        <dbReference type="PROSITE-ProRule" id="PRU00042"/>
    </source>
</evidence>
<dbReference type="PROSITE" id="PS00028">
    <property type="entry name" value="ZINC_FINGER_C2H2_1"/>
    <property type="match status" value="1"/>
</dbReference>
<keyword evidence="12" id="KW-1185">Reference proteome</keyword>
<evidence type="ECO:0000256" key="8">
    <source>
        <dbReference type="SAM" id="MobiDB-lite"/>
    </source>
</evidence>
<evidence type="ECO:0000256" key="6">
    <source>
        <dbReference type="ARBA" id="ARBA00023163"/>
    </source>
</evidence>
<dbReference type="Gene3D" id="3.30.160.60">
    <property type="entry name" value="Classic Zinc Finger"/>
    <property type="match status" value="2"/>
</dbReference>
<evidence type="ECO:0000259" key="9">
    <source>
        <dbReference type="PROSITE" id="PS50157"/>
    </source>
</evidence>
<dbReference type="GO" id="GO:0008270">
    <property type="term" value="F:zinc ion binding"/>
    <property type="evidence" value="ECO:0007669"/>
    <property type="project" value="UniProtKB-KW"/>
</dbReference>
<accession>A0A072VHD0</accession>
<evidence type="ECO:0000256" key="3">
    <source>
        <dbReference type="ARBA" id="ARBA00022771"/>
    </source>
</evidence>
<evidence type="ECO:0000313" key="12">
    <source>
        <dbReference type="Proteomes" id="UP000002051"/>
    </source>
</evidence>
<evidence type="ECO:0000256" key="2">
    <source>
        <dbReference type="ARBA" id="ARBA00022737"/>
    </source>
</evidence>
<dbReference type="STRING" id="3880.A0A072VHD0"/>
<evidence type="ECO:0000313" key="11">
    <source>
        <dbReference type="EnsemblPlants" id="KEH41222"/>
    </source>
</evidence>
<keyword evidence="2" id="KW-0677">Repeat</keyword>
<gene>
    <name evidence="10" type="ordered locus">MTR_1g046810</name>
</gene>
<dbReference type="InterPro" id="IPR044653">
    <property type="entry name" value="AZF1/2/3-like"/>
</dbReference>
<dbReference type="Proteomes" id="UP000002051">
    <property type="component" value="Unassembled WGS sequence"/>
</dbReference>